<dbReference type="RefSeq" id="WP_213656722.1">
    <property type="nucleotide sequence ID" value="NZ_BOSL01000027.1"/>
</dbReference>
<dbReference type="SUPFAM" id="SSF56784">
    <property type="entry name" value="HAD-like"/>
    <property type="match status" value="1"/>
</dbReference>
<proteinExistence type="predicted"/>
<accession>A0ABQ4MJ08</accession>
<sequence length="261" mass="30235">MNRPLRQQIIFDLDDTLVHCNIYFDQILDEFSELLADWFQEFRITTEEIRNKQIEIDVAGVELIGFVSSHFPQSLVDSYRYFCRLLGRDLNIAEEDKLMKLGMSVYDREVEPYPGMVETLNLLRSQGHELYLYTGGETTIQQRKIEQMKLADYFQDRIYIRQHKNVEALEEILTSRTFERRSTWMIGNSLRTDIEPALSAGINAIYIKHPKEWTYNLIDLKKETDTSMYTVSSLEAVPGVIAGSLTLTQASRSASSGRIGR</sequence>
<dbReference type="Proteomes" id="UP000679992">
    <property type="component" value="Unassembled WGS sequence"/>
</dbReference>
<dbReference type="PANTHER" id="PTHR46470">
    <property type="entry name" value="N-ACYLNEURAMINATE-9-PHOSPHATASE"/>
    <property type="match status" value="1"/>
</dbReference>
<dbReference type="EMBL" id="BOSL01000027">
    <property type="protein sequence ID" value="GIP55971.1"/>
    <property type="molecule type" value="Genomic_DNA"/>
</dbReference>
<dbReference type="Pfam" id="PF00702">
    <property type="entry name" value="Hydrolase"/>
    <property type="match status" value="1"/>
</dbReference>
<evidence type="ECO:0000256" key="1">
    <source>
        <dbReference type="ARBA" id="ARBA00022801"/>
    </source>
</evidence>
<dbReference type="Gene3D" id="1.10.150.240">
    <property type="entry name" value="Putative phosphatase, domain 2"/>
    <property type="match status" value="1"/>
</dbReference>
<evidence type="ECO:0000256" key="2">
    <source>
        <dbReference type="ARBA" id="ARBA00022842"/>
    </source>
</evidence>
<dbReference type="InterPro" id="IPR023214">
    <property type="entry name" value="HAD_sf"/>
</dbReference>
<dbReference type="InterPro" id="IPR036412">
    <property type="entry name" value="HAD-like_sf"/>
</dbReference>
<keyword evidence="1" id="KW-0378">Hydrolase</keyword>
<keyword evidence="4" id="KW-1185">Reference proteome</keyword>
<dbReference type="SFLD" id="SFLDS00003">
    <property type="entry name" value="Haloacid_Dehalogenase"/>
    <property type="match status" value="1"/>
</dbReference>
<evidence type="ECO:0000313" key="4">
    <source>
        <dbReference type="Proteomes" id="UP000679992"/>
    </source>
</evidence>
<protein>
    <submittedName>
        <fullName evidence="3">Haloacid dehalogenase</fullName>
    </submittedName>
</protein>
<comment type="caution">
    <text evidence="3">The sequence shown here is derived from an EMBL/GenBank/DDBJ whole genome shotgun (WGS) entry which is preliminary data.</text>
</comment>
<evidence type="ECO:0000313" key="3">
    <source>
        <dbReference type="EMBL" id="GIP55971.1"/>
    </source>
</evidence>
<gene>
    <name evidence="3" type="ORF">J42TS3_50060</name>
</gene>
<dbReference type="SFLD" id="SFLDG01129">
    <property type="entry name" value="C1.5:_HAD__Beta-PGM__Phosphata"/>
    <property type="match status" value="1"/>
</dbReference>
<reference evidence="3 4" key="1">
    <citation type="submission" date="2021-03" db="EMBL/GenBank/DDBJ databases">
        <title>Antimicrobial resistance genes in bacteria isolated from Japanese honey, and their potential for conferring macrolide and lincosamide resistance in the American foulbrood pathogen Paenibacillus larvae.</title>
        <authorList>
            <person name="Okamoto M."/>
            <person name="Kumagai M."/>
            <person name="Kanamori H."/>
            <person name="Takamatsu D."/>
        </authorList>
    </citation>
    <scope>NUCLEOTIDE SEQUENCE [LARGE SCALE GENOMIC DNA]</scope>
    <source>
        <strain evidence="3 4">J42TS3</strain>
    </source>
</reference>
<keyword evidence="2" id="KW-0460">Magnesium</keyword>
<organism evidence="3 4">
    <name type="scientific">Paenibacillus vini</name>
    <dbReference type="NCBI Taxonomy" id="1476024"/>
    <lineage>
        <taxon>Bacteria</taxon>
        <taxon>Bacillati</taxon>
        <taxon>Bacillota</taxon>
        <taxon>Bacilli</taxon>
        <taxon>Bacillales</taxon>
        <taxon>Paenibacillaceae</taxon>
        <taxon>Paenibacillus</taxon>
    </lineage>
</organism>
<dbReference type="InterPro" id="IPR051400">
    <property type="entry name" value="HAD-like_hydrolase"/>
</dbReference>
<dbReference type="InterPro" id="IPR023198">
    <property type="entry name" value="PGP-like_dom2"/>
</dbReference>
<name>A0ABQ4MJ08_9BACL</name>
<dbReference type="Gene3D" id="3.40.50.1000">
    <property type="entry name" value="HAD superfamily/HAD-like"/>
    <property type="match status" value="1"/>
</dbReference>